<keyword evidence="4" id="KW-0963">Cytoplasm</keyword>
<dbReference type="AlphaFoldDB" id="A0A1F6M9L7"/>
<dbReference type="SUPFAM" id="SSF75620">
    <property type="entry name" value="Release factor"/>
    <property type="match status" value="1"/>
</dbReference>
<evidence type="ECO:0000256" key="4">
    <source>
        <dbReference type="HAMAP-Rule" id="MF_00094"/>
    </source>
</evidence>
<feature type="domain" description="Peptide chain release factor" evidence="6">
    <location>
        <begin position="73"/>
        <end position="183"/>
    </location>
</feature>
<dbReference type="Gene3D" id="3.30.160.20">
    <property type="match status" value="1"/>
</dbReference>
<dbReference type="HAMAP" id="MF_00094">
    <property type="entry name" value="Rel_fac_2"/>
    <property type="match status" value="1"/>
</dbReference>
<organism evidence="7 8">
    <name type="scientific">Candidatus Magasanikbacteria bacterium RIFCSPHIGHO2_02_FULL_45_10</name>
    <dbReference type="NCBI Taxonomy" id="1798679"/>
    <lineage>
        <taxon>Bacteria</taxon>
        <taxon>Candidatus Magasanikiibacteriota</taxon>
    </lineage>
</organism>
<evidence type="ECO:0000256" key="1">
    <source>
        <dbReference type="ARBA" id="ARBA00010835"/>
    </source>
</evidence>
<dbReference type="InterPro" id="IPR000352">
    <property type="entry name" value="Pep_chain_release_fac_I"/>
</dbReference>
<comment type="subcellular location">
    <subcellularLocation>
        <location evidence="4">Cytoplasm</location>
    </subcellularLocation>
</comment>
<dbReference type="EMBL" id="MFQA01000048">
    <property type="protein sequence ID" value="OGH68311.1"/>
    <property type="molecule type" value="Genomic_DNA"/>
</dbReference>
<protein>
    <recommendedName>
        <fullName evidence="4 5">Peptide chain release factor 2</fullName>
        <shortName evidence="4">RF-2</shortName>
    </recommendedName>
</protein>
<dbReference type="InterPro" id="IPR004374">
    <property type="entry name" value="PrfB"/>
</dbReference>
<dbReference type="PANTHER" id="PTHR43116:SF3">
    <property type="entry name" value="CLASS I PEPTIDE CHAIN RELEASE FACTOR"/>
    <property type="match status" value="1"/>
</dbReference>
<comment type="similarity">
    <text evidence="1 4">Belongs to the prokaryotic/mitochondrial release factor family.</text>
</comment>
<evidence type="ECO:0000313" key="8">
    <source>
        <dbReference type="Proteomes" id="UP000176413"/>
    </source>
</evidence>
<comment type="caution">
    <text evidence="7">The sequence shown here is derived from an EMBL/GenBank/DDBJ whole genome shotgun (WGS) entry which is preliminary data.</text>
</comment>
<dbReference type="PANTHER" id="PTHR43116">
    <property type="entry name" value="PEPTIDE CHAIN RELEASE FACTOR 2"/>
    <property type="match status" value="1"/>
</dbReference>
<sequence>MVEDLPRLNEKIRSGMQLLKIPALKKKADQLAEEMNQPNFWSDQKRAQAVSQDYQDIKNEIDTWEGLEKRATDLLELSKDASLAGEVAKQTVELSSEFEKIELHLLLDGPYDKNNAIIAIHAGSGGTEAQDWAEMLLRMLLRFSEKQGWSTRLIDESRGQEAGYKSVIFEVKGAYAYGYLKSEHGVHRLVRISPFDAEKMRHTSFALVEVLPEIDAAGEVELKTEDLRIDTFMSGGKGGQSVNTTYSAVRIVHIPTGITVQCQNERSQQQNRDIAMKILKARLHRLELERKAKERQELRGEYKSAEWGNQIRSYVLHPYHLVNDHRTEFKSTDPESVLEGELLPLSEAYLRWMKN</sequence>
<dbReference type="InterPro" id="IPR045853">
    <property type="entry name" value="Pep_chain_release_fac_I_sf"/>
</dbReference>
<dbReference type="GO" id="GO:0016149">
    <property type="term" value="F:translation release factor activity, codon specific"/>
    <property type="evidence" value="ECO:0007669"/>
    <property type="project" value="UniProtKB-UniRule"/>
</dbReference>
<keyword evidence="2 4" id="KW-0488">Methylation</keyword>
<dbReference type="GO" id="GO:0005737">
    <property type="term" value="C:cytoplasm"/>
    <property type="evidence" value="ECO:0007669"/>
    <property type="project" value="UniProtKB-SubCell"/>
</dbReference>
<keyword evidence="3 4" id="KW-0648">Protein biosynthesis</keyword>
<comment type="function">
    <text evidence="4">Peptide chain release factor 2 directs the termination of translation in response to the peptide chain termination codons UGA and UAA.</text>
</comment>
<dbReference type="Gene3D" id="3.30.70.1660">
    <property type="match status" value="1"/>
</dbReference>
<name>A0A1F6M9L7_9BACT</name>
<dbReference type="Proteomes" id="UP000176413">
    <property type="component" value="Unassembled WGS sequence"/>
</dbReference>
<dbReference type="NCBIfam" id="TIGR00020">
    <property type="entry name" value="prfB"/>
    <property type="match status" value="1"/>
</dbReference>
<dbReference type="InterPro" id="IPR005139">
    <property type="entry name" value="PCRF"/>
</dbReference>
<reference evidence="7 8" key="1">
    <citation type="journal article" date="2016" name="Nat. Commun.">
        <title>Thousands of microbial genomes shed light on interconnected biogeochemical processes in an aquifer system.</title>
        <authorList>
            <person name="Anantharaman K."/>
            <person name="Brown C.T."/>
            <person name="Hug L.A."/>
            <person name="Sharon I."/>
            <person name="Castelle C.J."/>
            <person name="Probst A.J."/>
            <person name="Thomas B.C."/>
            <person name="Singh A."/>
            <person name="Wilkins M.J."/>
            <person name="Karaoz U."/>
            <person name="Brodie E.L."/>
            <person name="Williams K.H."/>
            <person name="Hubbard S.S."/>
            <person name="Banfield J.F."/>
        </authorList>
    </citation>
    <scope>NUCLEOTIDE SEQUENCE [LARGE SCALE GENOMIC DNA]</scope>
</reference>
<dbReference type="Pfam" id="PF00472">
    <property type="entry name" value="RF-1"/>
    <property type="match status" value="1"/>
</dbReference>
<proteinExistence type="inferred from homology"/>
<gene>
    <name evidence="4" type="primary">prfB</name>
    <name evidence="7" type="ORF">A3D53_01330</name>
</gene>
<dbReference type="Gene3D" id="1.20.58.410">
    <property type="entry name" value="Release factor"/>
    <property type="match status" value="1"/>
</dbReference>
<accession>A0A1F6M9L7</accession>
<evidence type="ECO:0000256" key="3">
    <source>
        <dbReference type="ARBA" id="ARBA00022917"/>
    </source>
</evidence>
<evidence type="ECO:0000256" key="5">
    <source>
        <dbReference type="NCBIfam" id="TIGR00020"/>
    </source>
</evidence>
<evidence type="ECO:0000256" key="2">
    <source>
        <dbReference type="ARBA" id="ARBA00022481"/>
    </source>
</evidence>
<evidence type="ECO:0000259" key="6">
    <source>
        <dbReference type="SMART" id="SM00937"/>
    </source>
</evidence>
<evidence type="ECO:0000313" key="7">
    <source>
        <dbReference type="EMBL" id="OGH68311.1"/>
    </source>
</evidence>
<comment type="PTM">
    <text evidence="4">Methylated by PrmC. Methylation increases the termination efficiency of RF2.</text>
</comment>
<dbReference type="SMART" id="SM00937">
    <property type="entry name" value="PCRF"/>
    <property type="match status" value="1"/>
</dbReference>
<dbReference type="FunFam" id="3.30.160.20:FF:000004">
    <property type="entry name" value="Peptide chain release factor 1"/>
    <property type="match status" value="1"/>
</dbReference>
<dbReference type="Pfam" id="PF03462">
    <property type="entry name" value="PCRF"/>
    <property type="match status" value="1"/>
</dbReference>
<feature type="modified residue" description="N5-methylglutamine" evidence="4">
    <location>
        <position position="240"/>
    </location>
</feature>